<evidence type="ECO:0000313" key="3">
    <source>
        <dbReference type="EMBL" id="NOV44933.1"/>
    </source>
</evidence>
<organism evidence="3">
    <name type="scientific">Xenopsylla cheopis</name>
    <name type="common">Oriental rat flea</name>
    <name type="synonym">Pulex cheopis</name>
    <dbReference type="NCBI Taxonomy" id="163159"/>
    <lineage>
        <taxon>Eukaryota</taxon>
        <taxon>Metazoa</taxon>
        <taxon>Ecdysozoa</taxon>
        <taxon>Arthropoda</taxon>
        <taxon>Hexapoda</taxon>
        <taxon>Insecta</taxon>
        <taxon>Pterygota</taxon>
        <taxon>Neoptera</taxon>
        <taxon>Endopterygota</taxon>
        <taxon>Siphonaptera</taxon>
        <taxon>Pulicidae</taxon>
        <taxon>Xenopsyllinae</taxon>
        <taxon>Xenopsylla</taxon>
    </lineage>
</organism>
<sequence length="488" mass="55971">MKSKKGKSVRKNKQIADREPDEILKAPRSFVINRGLTDLHVRELTKDFRRVMEPFTASSLKVRKKNTVKDFVSIAGLLHVSHLCVLSTTDSSLFFKIARLPRGPTLSFKVHSYSLARDVISMLKKQLVIEEAFKHSPLVVLNNFTGEGTHLKLMATTFQNMFPTINLTNVKLNTIRRCVLLNYNPTSKLIDFRHYTIKVVPAGLSKGVKKVVQGKIPNLARCEDFGDFFAKTGALSESEFEDDEAGQVELPQKLSSRGNLQDHKSAIRLSELGPRMTLQLIKVEDGLMDGEVLFHELIIKTEEEKELILKKRLEKKKLKEKRRRMQEKNVEKKQKEKQELKQKSLSGMKAQHETDKLMEKAVNEANENDDQVDDDAEYYKEEVGEKPDKNLFDEQIRGTKRAFKIPAQYNKDNKRIKLSSKSEGRSEKSKNKTEDKFKSASKFKSKGTKKVGGRGNHPKYGWRNQEGNDDKSFKNKKANVKHIKKNKK</sequence>
<feature type="compositionally biased region" description="Basic residues" evidence="1">
    <location>
        <begin position="474"/>
        <end position="488"/>
    </location>
</feature>
<dbReference type="PANTHER" id="PTHR12661">
    <property type="entry name" value="PETER PAN-RELATED"/>
    <property type="match status" value="1"/>
</dbReference>
<dbReference type="InterPro" id="IPR045112">
    <property type="entry name" value="PPAN-like"/>
</dbReference>
<dbReference type="GO" id="GO:0019843">
    <property type="term" value="F:rRNA binding"/>
    <property type="evidence" value="ECO:0007669"/>
    <property type="project" value="InterPro"/>
</dbReference>
<feature type="region of interest" description="Disordered" evidence="1">
    <location>
        <begin position="318"/>
        <end position="488"/>
    </location>
</feature>
<dbReference type="Pfam" id="PF04427">
    <property type="entry name" value="Brix"/>
    <property type="match status" value="1"/>
</dbReference>
<evidence type="ECO:0000256" key="1">
    <source>
        <dbReference type="SAM" id="MobiDB-lite"/>
    </source>
</evidence>
<feature type="compositionally biased region" description="Acidic residues" evidence="1">
    <location>
        <begin position="366"/>
        <end position="376"/>
    </location>
</feature>
<dbReference type="GO" id="GO:0000027">
    <property type="term" value="P:ribosomal large subunit assembly"/>
    <property type="evidence" value="ECO:0007669"/>
    <property type="project" value="TreeGrafter"/>
</dbReference>
<proteinExistence type="predicted"/>
<dbReference type="InterPro" id="IPR007109">
    <property type="entry name" value="Brix"/>
</dbReference>
<evidence type="ECO:0000259" key="2">
    <source>
        <dbReference type="PROSITE" id="PS50833"/>
    </source>
</evidence>
<dbReference type="AlphaFoldDB" id="A0A6M2DF41"/>
<name>A0A6M2DF41_XENCH</name>
<dbReference type="GO" id="GO:0030687">
    <property type="term" value="C:preribosome, large subunit precursor"/>
    <property type="evidence" value="ECO:0007669"/>
    <property type="project" value="TreeGrafter"/>
</dbReference>
<feature type="compositionally biased region" description="Basic and acidic residues" evidence="1">
    <location>
        <begin position="377"/>
        <end position="397"/>
    </location>
</feature>
<feature type="compositionally biased region" description="Basic residues" evidence="1">
    <location>
        <begin position="439"/>
        <end position="452"/>
    </location>
</feature>
<dbReference type="PANTHER" id="PTHR12661:SF5">
    <property type="entry name" value="SUPPRESSOR OF SWI4 1 HOMOLOG"/>
    <property type="match status" value="1"/>
</dbReference>
<accession>A0A6M2DF41</accession>
<protein>
    <submittedName>
        <fullName evidence="3">Putative rna-binding protein</fullName>
    </submittedName>
</protein>
<feature type="domain" description="Brix" evidence="2">
    <location>
        <begin position="27"/>
        <end position="289"/>
    </location>
</feature>
<dbReference type="EMBL" id="GIIL01001207">
    <property type="protein sequence ID" value="NOV44933.1"/>
    <property type="molecule type" value="Transcribed_RNA"/>
</dbReference>
<dbReference type="SMART" id="SM00879">
    <property type="entry name" value="Brix"/>
    <property type="match status" value="1"/>
</dbReference>
<feature type="compositionally biased region" description="Basic and acidic residues" evidence="1">
    <location>
        <begin position="350"/>
        <end position="362"/>
    </location>
</feature>
<reference evidence="3" key="1">
    <citation type="submission" date="2020-03" db="EMBL/GenBank/DDBJ databases">
        <title>Transcriptomic Profiling of the Digestive Tract of the Rat Flea, Xenopsylla cheopis, Following Blood Feeding and Infection with Yersinia pestis.</title>
        <authorList>
            <person name="Bland D.M."/>
            <person name="Martens C.A."/>
            <person name="Virtaneva K."/>
            <person name="Kanakabandi K."/>
            <person name="Long D."/>
            <person name="Rosenke R."/>
            <person name="Saturday G.A."/>
            <person name="Hoyt F.H."/>
            <person name="Bruno D.P."/>
            <person name="Ribeiro J.M.C."/>
            <person name="Hinnebusch J."/>
        </authorList>
    </citation>
    <scope>NUCLEOTIDE SEQUENCE</scope>
</reference>
<dbReference type="GO" id="GO:0006364">
    <property type="term" value="P:rRNA processing"/>
    <property type="evidence" value="ECO:0007669"/>
    <property type="project" value="InterPro"/>
</dbReference>
<dbReference type="SUPFAM" id="SSF52954">
    <property type="entry name" value="Class II aaRS ABD-related"/>
    <property type="match status" value="1"/>
</dbReference>
<feature type="compositionally biased region" description="Basic and acidic residues" evidence="1">
    <location>
        <begin position="326"/>
        <end position="342"/>
    </location>
</feature>
<feature type="compositionally biased region" description="Basic and acidic residues" evidence="1">
    <location>
        <begin position="411"/>
        <end position="438"/>
    </location>
</feature>
<dbReference type="PROSITE" id="PS50833">
    <property type="entry name" value="BRIX"/>
    <property type="match status" value="1"/>
</dbReference>